<gene>
    <name evidence="1" type="ORF">CBRE1094_LOCUS45703</name>
</gene>
<reference evidence="1" key="1">
    <citation type="submission" date="2021-01" db="EMBL/GenBank/DDBJ databases">
        <authorList>
            <person name="Corre E."/>
            <person name="Pelletier E."/>
            <person name="Niang G."/>
            <person name="Scheremetjew M."/>
            <person name="Finn R."/>
            <person name="Kale V."/>
            <person name="Holt S."/>
            <person name="Cochrane G."/>
            <person name="Meng A."/>
            <person name="Brown T."/>
            <person name="Cohen L."/>
        </authorList>
    </citation>
    <scope>NUCLEOTIDE SEQUENCE</scope>
    <source>
        <strain evidence="1">UTEX LB 985</strain>
    </source>
</reference>
<dbReference type="EMBL" id="HBGU01083784">
    <property type="protein sequence ID" value="CAD9551598.1"/>
    <property type="molecule type" value="Transcribed_RNA"/>
</dbReference>
<protein>
    <submittedName>
        <fullName evidence="1">Uncharacterized protein</fullName>
    </submittedName>
</protein>
<organism evidence="1">
    <name type="scientific">Haptolina brevifila</name>
    <dbReference type="NCBI Taxonomy" id="156173"/>
    <lineage>
        <taxon>Eukaryota</taxon>
        <taxon>Haptista</taxon>
        <taxon>Haptophyta</taxon>
        <taxon>Prymnesiophyceae</taxon>
        <taxon>Prymnesiales</taxon>
        <taxon>Prymnesiaceae</taxon>
        <taxon>Haptolina</taxon>
    </lineage>
</organism>
<accession>A0A7S2JLQ1</accession>
<proteinExistence type="predicted"/>
<sequence>MPFEGFKGGGYDRSAMIRLPYSRTQLPIVASSEQFAMLRPVHPSLQSAFAPARRYESNLTTPYGRPFTSNNAPGYSDFSGSLMAASFHGEQVKPGTPSIVGEISAPAYKAWRTRESVLRSS</sequence>
<dbReference type="AlphaFoldDB" id="A0A7S2JLQ1"/>
<name>A0A7S2JLQ1_9EUKA</name>
<evidence type="ECO:0000313" key="1">
    <source>
        <dbReference type="EMBL" id="CAD9551598.1"/>
    </source>
</evidence>